<evidence type="ECO:0000313" key="2">
    <source>
        <dbReference type="EMBL" id="SIS82170.1"/>
    </source>
</evidence>
<keyword evidence="3" id="KW-1185">Reference proteome</keyword>
<feature type="domain" description="HDOD" evidence="1">
    <location>
        <begin position="149"/>
        <end position="347"/>
    </location>
</feature>
<dbReference type="PIRSF" id="PIRSF036883">
    <property type="entry name" value="RR_HD-GYP_mod"/>
    <property type="match status" value="1"/>
</dbReference>
<dbReference type="PANTHER" id="PTHR33525">
    <property type="match status" value="1"/>
</dbReference>
<dbReference type="InterPro" id="IPR052340">
    <property type="entry name" value="RNase_Y/CdgJ"/>
</dbReference>
<dbReference type="AlphaFoldDB" id="A0A1N7M7W0"/>
<dbReference type="InterPro" id="IPR014626">
    <property type="entry name" value="Sig_transdc_resp-reg_put"/>
</dbReference>
<dbReference type="OrthoDB" id="5755654at2"/>
<name>A0A1N7M7W0_9GAMM</name>
<dbReference type="STRING" id="619304.SAMN05421760_105248"/>
<dbReference type="RefSeq" id="WP_054340278.1">
    <property type="nucleotide sequence ID" value="NZ_FTOE01000005.1"/>
</dbReference>
<protein>
    <submittedName>
        <fullName evidence="2">HDIG domain-containing protein</fullName>
    </submittedName>
</protein>
<dbReference type="Pfam" id="PF08668">
    <property type="entry name" value="HDOD"/>
    <property type="match status" value="1"/>
</dbReference>
<organism evidence="2 3">
    <name type="scientific">Neptunomonas antarctica</name>
    <dbReference type="NCBI Taxonomy" id="619304"/>
    <lineage>
        <taxon>Bacteria</taxon>
        <taxon>Pseudomonadati</taxon>
        <taxon>Pseudomonadota</taxon>
        <taxon>Gammaproteobacteria</taxon>
        <taxon>Oceanospirillales</taxon>
        <taxon>Oceanospirillaceae</taxon>
        <taxon>Neptunomonas</taxon>
    </lineage>
</organism>
<dbReference type="InterPro" id="IPR003607">
    <property type="entry name" value="HD/PDEase_dom"/>
</dbReference>
<proteinExistence type="predicted"/>
<dbReference type="EMBL" id="FTOE01000005">
    <property type="protein sequence ID" value="SIS82170.1"/>
    <property type="molecule type" value="Genomic_DNA"/>
</dbReference>
<gene>
    <name evidence="2" type="ORF">SAMN05421760_105248</name>
</gene>
<dbReference type="InterPro" id="IPR013976">
    <property type="entry name" value="HDOD"/>
</dbReference>
<dbReference type="CDD" id="cd00077">
    <property type="entry name" value="HDc"/>
    <property type="match status" value="1"/>
</dbReference>
<dbReference type="InterPro" id="IPR006675">
    <property type="entry name" value="HDIG_dom"/>
</dbReference>
<dbReference type="PROSITE" id="PS51833">
    <property type="entry name" value="HDOD"/>
    <property type="match status" value="1"/>
</dbReference>
<accession>A0A1N7M7W0</accession>
<evidence type="ECO:0000259" key="1">
    <source>
        <dbReference type="PROSITE" id="PS51833"/>
    </source>
</evidence>
<dbReference type="NCBIfam" id="TIGR00277">
    <property type="entry name" value="HDIG"/>
    <property type="match status" value="1"/>
</dbReference>
<dbReference type="Gene3D" id="1.10.3210.10">
    <property type="entry name" value="Hypothetical protein af1432"/>
    <property type="match status" value="1"/>
</dbReference>
<dbReference type="SUPFAM" id="SSF109604">
    <property type="entry name" value="HD-domain/PDEase-like"/>
    <property type="match status" value="1"/>
</dbReference>
<dbReference type="PANTHER" id="PTHR33525:SF6">
    <property type="entry name" value="HDOD DOMAIN-CONTAINING PROTEIN"/>
    <property type="match status" value="1"/>
</dbReference>
<reference evidence="3" key="1">
    <citation type="submission" date="2017-01" db="EMBL/GenBank/DDBJ databases">
        <authorList>
            <person name="Varghese N."/>
            <person name="Submissions S."/>
        </authorList>
    </citation>
    <scope>NUCLEOTIDE SEQUENCE [LARGE SCALE GENOMIC DNA]</scope>
    <source>
        <strain evidence="3">DSM 22306</strain>
    </source>
</reference>
<evidence type="ECO:0000313" key="3">
    <source>
        <dbReference type="Proteomes" id="UP000185999"/>
    </source>
</evidence>
<sequence length="413" mass="45709">MSIDAKVKLPLHDRNILVCRSAYLNDKQIDTVADLNHWSVSRVDSADEMLERIQDCHYDIIIVGISESPELMLGALTQVIRKSPEAVRIAVTGDLSSAFAARVSEVAHSSLPESCTDVQLSLAIEQALKVTGLIKKPEIKAFIGRIERLPSLPDIYEALSNALLSGQSSAREISQIIERDPVMSAKVLQLVNSAFFGLERQIYRLNEAVTILGVRSIRDLTLASHIFEAFPQSNAWASFSFSQIHSRSMLVARLAQDICRSVKVDKHVQGQAFLAGLLHDFGMVMLASHDPEKYRHIMNKAAELSQPLYVVEKMNLGVSHAEIGAYLLGLWNLPPKVVEAVLFHHFPGSSPSNKFQPLTAVHIADALLPSVNSINGCAISSQLSFKYIERLGFKDHLSQWEIMASKYAVKMSD</sequence>
<dbReference type="Proteomes" id="UP000185999">
    <property type="component" value="Unassembled WGS sequence"/>
</dbReference>